<dbReference type="KEGG" id="chya:V22_04870"/>
<organism evidence="1 2">
    <name type="scientific">Calycomorphotria hydatis</name>
    <dbReference type="NCBI Taxonomy" id="2528027"/>
    <lineage>
        <taxon>Bacteria</taxon>
        <taxon>Pseudomonadati</taxon>
        <taxon>Planctomycetota</taxon>
        <taxon>Planctomycetia</taxon>
        <taxon>Planctomycetales</taxon>
        <taxon>Planctomycetaceae</taxon>
        <taxon>Calycomorphotria</taxon>
    </lineage>
</organism>
<gene>
    <name evidence="1" type="ORF">V22_04870</name>
</gene>
<dbReference type="EMBL" id="CP036316">
    <property type="protein sequence ID" value="QDT63268.1"/>
    <property type="molecule type" value="Genomic_DNA"/>
</dbReference>
<reference evidence="1 2" key="1">
    <citation type="submission" date="2019-02" db="EMBL/GenBank/DDBJ databases">
        <title>Deep-cultivation of Planctomycetes and their phenomic and genomic characterization uncovers novel biology.</title>
        <authorList>
            <person name="Wiegand S."/>
            <person name="Jogler M."/>
            <person name="Boedeker C."/>
            <person name="Pinto D."/>
            <person name="Vollmers J."/>
            <person name="Rivas-Marin E."/>
            <person name="Kohn T."/>
            <person name="Peeters S.H."/>
            <person name="Heuer A."/>
            <person name="Rast P."/>
            <person name="Oberbeckmann S."/>
            <person name="Bunk B."/>
            <person name="Jeske O."/>
            <person name="Meyerdierks A."/>
            <person name="Storesund J.E."/>
            <person name="Kallscheuer N."/>
            <person name="Luecker S."/>
            <person name="Lage O.M."/>
            <person name="Pohl T."/>
            <person name="Merkel B.J."/>
            <person name="Hornburger P."/>
            <person name="Mueller R.-W."/>
            <person name="Bruemmer F."/>
            <person name="Labrenz M."/>
            <person name="Spormann A.M."/>
            <person name="Op den Camp H."/>
            <person name="Overmann J."/>
            <person name="Amann R."/>
            <person name="Jetten M.S.M."/>
            <person name="Mascher T."/>
            <person name="Medema M.H."/>
            <person name="Devos D.P."/>
            <person name="Kaster A.-K."/>
            <person name="Ovreas L."/>
            <person name="Rohde M."/>
            <person name="Galperin M.Y."/>
            <person name="Jogler C."/>
        </authorList>
    </citation>
    <scope>NUCLEOTIDE SEQUENCE [LARGE SCALE GENOMIC DNA]</scope>
    <source>
        <strain evidence="1 2">V22</strain>
    </source>
</reference>
<keyword evidence="2" id="KW-1185">Reference proteome</keyword>
<sequence precursor="true">MKDGVEPIAGHSNPFAANEIRYDELSFHFLSTSTTALPVV</sequence>
<dbReference type="Proteomes" id="UP000319976">
    <property type="component" value="Chromosome"/>
</dbReference>
<evidence type="ECO:0000313" key="1">
    <source>
        <dbReference type="EMBL" id="QDT63268.1"/>
    </source>
</evidence>
<protein>
    <submittedName>
        <fullName evidence="1">Uncharacterized protein</fullName>
    </submittedName>
</protein>
<dbReference type="AlphaFoldDB" id="A0A517T4H4"/>
<proteinExistence type="predicted"/>
<accession>A0A517T4H4</accession>
<name>A0A517T4H4_9PLAN</name>
<evidence type="ECO:0000313" key="2">
    <source>
        <dbReference type="Proteomes" id="UP000319976"/>
    </source>
</evidence>